<dbReference type="Proteomes" id="UP001607302">
    <property type="component" value="Unassembled WGS sequence"/>
</dbReference>
<name>A0ABD2A8N2_VESSQ</name>
<dbReference type="AlphaFoldDB" id="A0ABD2A8N2"/>
<dbReference type="Pfam" id="PF10184">
    <property type="entry name" value="DUF2358"/>
    <property type="match status" value="1"/>
</dbReference>
<proteinExistence type="predicted"/>
<protein>
    <submittedName>
        <fullName evidence="1">Uncharacterized protein</fullName>
    </submittedName>
</protein>
<dbReference type="PANTHER" id="PTHR31094:SF2">
    <property type="entry name" value="RIKEN CDNA 2310061I04 GENE"/>
    <property type="match status" value="1"/>
</dbReference>
<gene>
    <name evidence="1" type="ORF">V1478_012664</name>
</gene>
<dbReference type="EMBL" id="JAUDFV010000153">
    <property type="protein sequence ID" value="KAL2716964.1"/>
    <property type="molecule type" value="Genomic_DNA"/>
</dbReference>
<reference evidence="1 2" key="1">
    <citation type="journal article" date="2024" name="Ann. Entomol. Soc. Am.">
        <title>Genomic analyses of the southern and eastern yellowjacket wasps (Hymenoptera: Vespidae) reveal evolutionary signatures of social life.</title>
        <authorList>
            <person name="Catto M.A."/>
            <person name="Caine P.B."/>
            <person name="Orr S.E."/>
            <person name="Hunt B.G."/>
            <person name="Goodisman M.A.D."/>
        </authorList>
    </citation>
    <scope>NUCLEOTIDE SEQUENCE [LARGE SCALE GENOMIC DNA]</scope>
    <source>
        <strain evidence="1">233</strain>
        <tissue evidence="1">Head and thorax</tissue>
    </source>
</reference>
<evidence type="ECO:0000313" key="1">
    <source>
        <dbReference type="EMBL" id="KAL2716964.1"/>
    </source>
</evidence>
<accession>A0ABD2A8N2</accession>
<keyword evidence="2" id="KW-1185">Reference proteome</keyword>
<organism evidence="1 2">
    <name type="scientific">Vespula squamosa</name>
    <name type="common">Southern yellow jacket</name>
    <name type="synonym">Wasp</name>
    <dbReference type="NCBI Taxonomy" id="30214"/>
    <lineage>
        <taxon>Eukaryota</taxon>
        <taxon>Metazoa</taxon>
        <taxon>Ecdysozoa</taxon>
        <taxon>Arthropoda</taxon>
        <taxon>Hexapoda</taxon>
        <taxon>Insecta</taxon>
        <taxon>Pterygota</taxon>
        <taxon>Neoptera</taxon>
        <taxon>Endopterygota</taxon>
        <taxon>Hymenoptera</taxon>
        <taxon>Apocrita</taxon>
        <taxon>Aculeata</taxon>
        <taxon>Vespoidea</taxon>
        <taxon>Vespidae</taxon>
        <taxon>Vespinae</taxon>
        <taxon>Vespula</taxon>
    </lineage>
</organism>
<comment type="caution">
    <text evidence="1">The sequence shown here is derived from an EMBL/GenBank/DDBJ whole genome shotgun (WGS) entry which is preliminary data.</text>
</comment>
<dbReference type="PANTHER" id="PTHR31094">
    <property type="entry name" value="RIKEN CDNA 2310061I04 GENE"/>
    <property type="match status" value="1"/>
</dbReference>
<dbReference type="InterPro" id="IPR018790">
    <property type="entry name" value="DUF2358"/>
</dbReference>
<evidence type="ECO:0000313" key="2">
    <source>
        <dbReference type="Proteomes" id="UP001607302"/>
    </source>
</evidence>
<sequence>MSLCFRTISNKFTSFVNTRKQVTKIDRQLPKNVKSSSFLDEFLGLQTSVDTKTNLTDRNLDVFTDVYSFHQNLLPILVKSHQEWEKALVKSYIKNENEILRIEQSLMDHSRFSNTEPMLINLLLYDITIDCKGIKDKSLTRDTSIANNDIDIFINNNRFFSNKQMFGAIVDNNLEQSTILLTNGGNIKAQEASDKQAIKGNEGRPSKKQLEHIFTCLSNDLPNFFVKSLDYTIYSTDIIFINNIKGLTTKGMFNYVKQIALVRTIAHLKFAYIKLNVLKITIDPEDDTIKVRWRISGITGLKALFTLWRFKLWKMKEALNDAEVWYDGFSTYYVDVNGKVYKHVIDKLMPDQNQLFEKGKPEVATKLAMFIGLQNLKILNSNEFISKLKHIMLNVK</sequence>